<evidence type="ECO:0000256" key="3">
    <source>
        <dbReference type="ARBA" id="ARBA00022748"/>
    </source>
</evidence>
<dbReference type="PROSITE" id="PS50005">
    <property type="entry name" value="TPR"/>
    <property type="match status" value="3"/>
</dbReference>
<dbReference type="SMART" id="SM00386">
    <property type="entry name" value="HAT"/>
    <property type="match status" value="3"/>
</dbReference>
<keyword evidence="10" id="KW-1185">Reference proteome</keyword>
<sequence length="470" mass="51429">MFWIAAALMTATVVAVLVTPLVRGGLRQRRAADYDLAVYRDQLAEVERSHAAGLLDDQEAESARTEIGRRILDADRRRQGGNASRSAPAWRRMAAVALAVLVPAAALGLYLDLGAPGTPDRPLAAREDVGGQRGLATAGSGSGQLIETARKLQARLRERPEDADAWRRLGEVRMRRERYGEAARALKQALEVGAGPATRALYGEALVMAEGGTVTEAAREAFERARAEGGGMPRAAFYLGLHSFQQGEPRAALDIWAKLARRAGSDAPWLGSVKEQMRKAEKRLGIEPGSTFARVANGAGQQPAGPTREELQAAREMSPDQRREMIRGMVERLATRLDHNPDDLAGWKRLARSYTVLDKPAKARDALAKAVELAPEDVDLLARYARALQRSGKTAKAIAVSRRMLEIAPKHPQALWFVAMEAAARGEREKARRLFDKALQQLPEDAPQLADLRKRVEQLLKPHSTPKNTQ</sequence>
<dbReference type="InterPro" id="IPR003107">
    <property type="entry name" value="HAT"/>
</dbReference>
<dbReference type="GO" id="GO:0030313">
    <property type="term" value="C:cell envelope"/>
    <property type="evidence" value="ECO:0007669"/>
    <property type="project" value="UniProtKB-SubCell"/>
</dbReference>
<dbReference type="Gene3D" id="1.25.40.10">
    <property type="entry name" value="Tetratricopeptide repeat domain"/>
    <property type="match status" value="2"/>
</dbReference>
<evidence type="ECO:0000256" key="1">
    <source>
        <dbReference type="ARBA" id="ARBA00004196"/>
    </source>
</evidence>
<feature type="repeat" description="TPR" evidence="5">
    <location>
        <begin position="412"/>
        <end position="445"/>
    </location>
</feature>
<keyword evidence="7" id="KW-0812">Transmembrane</keyword>
<dbReference type="STRING" id="1082479.SAMN05216241_101615"/>
<name>A0A1G7MGH4_9PROT</name>
<keyword evidence="7" id="KW-1133">Transmembrane helix</keyword>
<dbReference type="InterPro" id="IPR056413">
    <property type="entry name" value="TPR_CcmH_CycH"/>
</dbReference>
<feature type="repeat" description="TPR" evidence="5">
    <location>
        <begin position="344"/>
        <end position="377"/>
    </location>
</feature>
<evidence type="ECO:0000256" key="7">
    <source>
        <dbReference type="SAM" id="Phobius"/>
    </source>
</evidence>
<evidence type="ECO:0000313" key="9">
    <source>
        <dbReference type="EMBL" id="SDF60968.1"/>
    </source>
</evidence>
<evidence type="ECO:0000313" key="10">
    <source>
        <dbReference type="Proteomes" id="UP000199415"/>
    </source>
</evidence>
<gene>
    <name evidence="9" type="ORF">SAMN05216241_101615</name>
</gene>
<dbReference type="RefSeq" id="WP_090018614.1">
    <property type="nucleotide sequence ID" value="NZ_FNCE01000001.1"/>
</dbReference>
<evidence type="ECO:0000256" key="5">
    <source>
        <dbReference type="PROSITE-ProRule" id="PRU00339"/>
    </source>
</evidence>
<evidence type="ECO:0000256" key="4">
    <source>
        <dbReference type="ARBA" id="ARBA00022803"/>
    </source>
</evidence>
<evidence type="ECO:0000256" key="2">
    <source>
        <dbReference type="ARBA" id="ARBA00022737"/>
    </source>
</evidence>
<dbReference type="InterPro" id="IPR011990">
    <property type="entry name" value="TPR-like_helical_dom_sf"/>
</dbReference>
<dbReference type="SUPFAM" id="SSF48452">
    <property type="entry name" value="TPR-like"/>
    <property type="match status" value="1"/>
</dbReference>
<protein>
    <submittedName>
        <fullName evidence="9">Cytochrome c-type biogenesis protein CcmH</fullName>
    </submittedName>
</protein>
<evidence type="ECO:0000259" key="8">
    <source>
        <dbReference type="Pfam" id="PF23914"/>
    </source>
</evidence>
<accession>A0A1G7MGH4</accession>
<dbReference type="InterPro" id="IPR051263">
    <property type="entry name" value="C-type_cytochrome_biogenesis"/>
</dbReference>
<feature type="transmembrane region" description="Helical" evidence="7">
    <location>
        <begin position="6"/>
        <end position="26"/>
    </location>
</feature>
<keyword evidence="2" id="KW-0677">Repeat</keyword>
<dbReference type="PANTHER" id="PTHR47870">
    <property type="entry name" value="CYTOCHROME C-TYPE BIOGENESIS PROTEIN CCMH"/>
    <property type="match status" value="1"/>
</dbReference>
<evidence type="ECO:0000256" key="6">
    <source>
        <dbReference type="SAM" id="MobiDB-lite"/>
    </source>
</evidence>
<dbReference type="InterPro" id="IPR017560">
    <property type="entry name" value="Cyt_c_biogenesis_CcmI"/>
</dbReference>
<feature type="transmembrane region" description="Helical" evidence="7">
    <location>
        <begin position="93"/>
        <end position="111"/>
    </location>
</feature>
<feature type="region of interest" description="Disordered" evidence="6">
    <location>
        <begin position="122"/>
        <end position="142"/>
    </location>
</feature>
<organism evidence="9 10">
    <name type="scientific">Limimonas halophila</name>
    <dbReference type="NCBI Taxonomy" id="1082479"/>
    <lineage>
        <taxon>Bacteria</taxon>
        <taxon>Pseudomonadati</taxon>
        <taxon>Pseudomonadota</taxon>
        <taxon>Alphaproteobacteria</taxon>
        <taxon>Rhodospirillales</taxon>
        <taxon>Rhodovibrionaceae</taxon>
        <taxon>Limimonas</taxon>
    </lineage>
</organism>
<dbReference type="OrthoDB" id="9815847at2"/>
<feature type="domain" description="Cytochrome c-type biogenesis protein H TPR" evidence="8">
    <location>
        <begin position="333"/>
        <end position="448"/>
    </location>
</feature>
<dbReference type="InterPro" id="IPR019734">
    <property type="entry name" value="TPR_rpt"/>
</dbReference>
<dbReference type="Proteomes" id="UP000199415">
    <property type="component" value="Unassembled WGS sequence"/>
</dbReference>
<dbReference type="SMART" id="SM00028">
    <property type="entry name" value="TPR"/>
    <property type="match status" value="5"/>
</dbReference>
<dbReference type="GO" id="GO:0006396">
    <property type="term" value="P:RNA processing"/>
    <property type="evidence" value="ECO:0007669"/>
    <property type="project" value="InterPro"/>
</dbReference>
<dbReference type="NCBIfam" id="TIGR03142">
    <property type="entry name" value="cytochro_ccmI"/>
    <property type="match status" value="1"/>
</dbReference>
<feature type="repeat" description="TPR" evidence="5">
    <location>
        <begin position="163"/>
        <end position="196"/>
    </location>
</feature>
<comment type="subcellular location">
    <subcellularLocation>
        <location evidence="1">Cell envelope</location>
    </subcellularLocation>
</comment>
<keyword evidence="3" id="KW-0201">Cytochrome c-type biogenesis</keyword>
<proteinExistence type="predicted"/>
<keyword evidence="7" id="KW-0472">Membrane</keyword>
<dbReference type="AlphaFoldDB" id="A0A1G7MGH4"/>
<reference evidence="9 10" key="1">
    <citation type="submission" date="2016-10" db="EMBL/GenBank/DDBJ databases">
        <authorList>
            <person name="de Groot N.N."/>
        </authorList>
    </citation>
    <scope>NUCLEOTIDE SEQUENCE [LARGE SCALE GENOMIC DNA]</scope>
    <source>
        <strain evidence="9 10">DSM 25584</strain>
    </source>
</reference>
<keyword evidence="4 5" id="KW-0802">TPR repeat</keyword>
<dbReference type="PANTHER" id="PTHR47870:SF1">
    <property type="entry name" value="CYTOCHROME C-TYPE BIOGENESIS PROTEIN CCMH"/>
    <property type="match status" value="1"/>
</dbReference>
<dbReference type="Pfam" id="PF23914">
    <property type="entry name" value="TPR_CcmH_CycH"/>
    <property type="match status" value="2"/>
</dbReference>
<dbReference type="EMBL" id="FNCE01000001">
    <property type="protein sequence ID" value="SDF60968.1"/>
    <property type="molecule type" value="Genomic_DNA"/>
</dbReference>
<feature type="domain" description="Cytochrome c-type biogenesis protein H TPR" evidence="8">
    <location>
        <begin position="152"/>
        <end position="266"/>
    </location>
</feature>
<dbReference type="GO" id="GO:0017004">
    <property type="term" value="P:cytochrome complex assembly"/>
    <property type="evidence" value="ECO:0007669"/>
    <property type="project" value="UniProtKB-KW"/>
</dbReference>